<dbReference type="RefSeq" id="WP_034394706.1">
    <property type="nucleotide sequence ID" value="NZ_AWTM01000098.1"/>
</dbReference>
<comment type="caution">
    <text evidence="1">The sequence shown here is derived from an EMBL/GenBank/DDBJ whole genome shotgun (WGS) entry which is preliminary data.</text>
</comment>
<organism evidence="1 2">
    <name type="scientific">Comamonas thiooxydans</name>
    <dbReference type="NCBI Taxonomy" id="363952"/>
    <lineage>
        <taxon>Bacteria</taxon>
        <taxon>Pseudomonadati</taxon>
        <taxon>Pseudomonadota</taxon>
        <taxon>Betaproteobacteria</taxon>
        <taxon>Burkholderiales</taxon>
        <taxon>Comamonadaceae</taxon>
        <taxon>Comamonas</taxon>
    </lineage>
</organism>
<proteinExistence type="predicted"/>
<dbReference type="Proteomes" id="UP000029549">
    <property type="component" value="Unassembled WGS sequence"/>
</dbReference>
<sequence>MFEKTTLAISRAVYAVLVCAALGWLGWVCLANMTLGWAIAVFIPTALVLIALFAPAAMAISGLVGLLGAGVAALATRAKSAP</sequence>
<dbReference type="AlphaFoldDB" id="A0A0E3BUN7"/>
<keyword evidence="2" id="KW-1185">Reference proteome</keyword>
<protein>
    <submittedName>
        <fullName evidence="1">Uncharacterized protein</fullName>
    </submittedName>
</protein>
<name>A0A0E3BUN7_9BURK</name>
<evidence type="ECO:0000313" key="1">
    <source>
        <dbReference type="EMBL" id="KGH08710.1"/>
    </source>
</evidence>
<evidence type="ECO:0000313" key="2">
    <source>
        <dbReference type="Proteomes" id="UP000029549"/>
    </source>
</evidence>
<dbReference type="EMBL" id="AWTP01000122">
    <property type="protein sequence ID" value="KGH08710.1"/>
    <property type="molecule type" value="Genomic_DNA"/>
</dbReference>
<accession>A0A0E3BUN7</accession>
<gene>
    <name evidence="1" type="ORF">P608_17475</name>
</gene>
<dbReference type="PATRIC" id="fig|285.48.peg.3630"/>
<reference evidence="1 2" key="1">
    <citation type="submission" date="2013-09" db="EMBL/GenBank/DDBJ databases">
        <title>High correlation between genotypes and phenotypes of environmental bacteria Comamonas testosteroni strains.</title>
        <authorList>
            <person name="Liu L."/>
            <person name="Zhu W."/>
            <person name="Xia X."/>
            <person name="Xu B."/>
            <person name="Luo M."/>
            <person name="Wang G."/>
        </authorList>
    </citation>
    <scope>NUCLEOTIDE SEQUENCE [LARGE SCALE GENOMIC DNA]</scope>
    <source>
        <strain evidence="1 2">DF2</strain>
    </source>
</reference>